<proteinExistence type="predicted"/>
<dbReference type="EMBL" id="JBGBDC010000011">
    <property type="protein sequence ID" value="MEY2253674.1"/>
    <property type="molecule type" value="Genomic_DNA"/>
</dbReference>
<accession>A0ABV4B806</accession>
<protein>
    <submittedName>
        <fullName evidence="1">Uncharacterized protein</fullName>
    </submittedName>
</protein>
<sequence length="54" mass="5955">MPSPTTPPMLTMPTRPLIALGGAKPKRYVPAASTDVSKTFDKYRRLIALQNARK</sequence>
<name>A0ABV4B806_9BURK</name>
<gene>
    <name evidence="1" type="ORF">AB7A72_21835</name>
</gene>
<organism evidence="1 2">
    <name type="scientific">Comamonas sediminis</name>
    <dbReference type="NCBI Taxonomy" id="1783360"/>
    <lineage>
        <taxon>Bacteria</taxon>
        <taxon>Pseudomonadati</taxon>
        <taxon>Pseudomonadota</taxon>
        <taxon>Betaproteobacteria</taxon>
        <taxon>Burkholderiales</taxon>
        <taxon>Comamonadaceae</taxon>
        <taxon>Comamonas</taxon>
    </lineage>
</organism>
<dbReference type="Proteomes" id="UP001562178">
    <property type="component" value="Unassembled WGS sequence"/>
</dbReference>
<evidence type="ECO:0000313" key="1">
    <source>
        <dbReference type="EMBL" id="MEY2253674.1"/>
    </source>
</evidence>
<keyword evidence="2" id="KW-1185">Reference proteome</keyword>
<reference evidence="1 2" key="1">
    <citation type="journal article" date="2016" name="Int. J. Syst. Evol. Microbiol.">
        <title>Description of Comamonas sediminis sp. nov., isolated from lagoon sediments.</title>
        <authorList>
            <person name="Subhash Y."/>
            <person name="Bang J.J."/>
            <person name="You T.H."/>
            <person name="Lee S.S."/>
        </authorList>
    </citation>
    <scope>NUCLEOTIDE SEQUENCE [LARGE SCALE GENOMIC DNA]</scope>
    <source>
        <strain evidence="1 2">JCM 31169</strain>
    </source>
</reference>
<evidence type="ECO:0000313" key="2">
    <source>
        <dbReference type="Proteomes" id="UP001562178"/>
    </source>
</evidence>
<comment type="caution">
    <text evidence="1">The sequence shown here is derived from an EMBL/GenBank/DDBJ whole genome shotgun (WGS) entry which is preliminary data.</text>
</comment>
<dbReference type="RefSeq" id="WP_369461154.1">
    <property type="nucleotide sequence ID" value="NZ_JBGBDC010000011.1"/>
</dbReference>